<proteinExistence type="inferred from homology"/>
<gene>
    <name evidence="5" type="ORF">L6654_19570</name>
</gene>
<comment type="caution">
    <text evidence="5">The sequence shown here is derived from an EMBL/GenBank/DDBJ whole genome shotgun (WGS) entry which is preliminary data.</text>
</comment>
<evidence type="ECO:0000256" key="3">
    <source>
        <dbReference type="ARBA" id="ARBA00023172"/>
    </source>
</evidence>
<dbReference type="Pfam" id="PF13356">
    <property type="entry name" value="Arm-DNA-bind_3"/>
    <property type="match status" value="1"/>
</dbReference>
<dbReference type="Proteomes" id="UP001139054">
    <property type="component" value="Unassembled WGS sequence"/>
</dbReference>
<dbReference type="GO" id="GO:0003677">
    <property type="term" value="F:DNA binding"/>
    <property type="evidence" value="ECO:0007669"/>
    <property type="project" value="UniProtKB-KW"/>
</dbReference>
<dbReference type="SUPFAM" id="SSF56349">
    <property type="entry name" value="DNA breaking-rejoining enzymes"/>
    <property type="match status" value="1"/>
</dbReference>
<evidence type="ECO:0000313" key="5">
    <source>
        <dbReference type="EMBL" id="MCG2628839.1"/>
    </source>
</evidence>
<dbReference type="PANTHER" id="PTHR30629:SF2">
    <property type="entry name" value="PROPHAGE INTEGRASE INTS-RELATED"/>
    <property type="match status" value="1"/>
</dbReference>
<evidence type="ECO:0000256" key="1">
    <source>
        <dbReference type="ARBA" id="ARBA00008857"/>
    </source>
</evidence>
<evidence type="ECO:0000259" key="4">
    <source>
        <dbReference type="Pfam" id="PF13356"/>
    </source>
</evidence>
<reference evidence="5" key="1">
    <citation type="submission" date="2022-01" db="EMBL/GenBank/DDBJ databases">
        <title>Genome sequnece data of strain Bradyrhizobium sp. nov.</title>
        <authorList>
            <person name="Zhang J."/>
        </authorList>
    </citation>
    <scope>NUCLEOTIDE SEQUENCE</scope>
    <source>
        <strain evidence="5">WYCCWR 13023</strain>
    </source>
</reference>
<dbReference type="GO" id="GO:0006310">
    <property type="term" value="P:DNA recombination"/>
    <property type="evidence" value="ECO:0007669"/>
    <property type="project" value="UniProtKB-KW"/>
</dbReference>
<accession>A0A9X1RDU6</accession>
<feature type="domain" description="Integrase DNA-binding" evidence="4">
    <location>
        <begin position="17"/>
        <end position="86"/>
    </location>
</feature>
<evidence type="ECO:0000313" key="6">
    <source>
        <dbReference type="Proteomes" id="UP001139054"/>
    </source>
</evidence>
<dbReference type="InterPro" id="IPR038488">
    <property type="entry name" value="Integrase_DNA-bd_sf"/>
</dbReference>
<dbReference type="Gene3D" id="1.10.443.10">
    <property type="entry name" value="Intergrase catalytic core"/>
    <property type="match status" value="1"/>
</dbReference>
<dbReference type="PANTHER" id="PTHR30629">
    <property type="entry name" value="PROPHAGE INTEGRASE"/>
    <property type="match status" value="1"/>
</dbReference>
<dbReference type="InterPro" id="IPR011010">
    <property type="entry name" value="DNA_brk_join_enz"/>
</dbReference>
<dbReference type="InterPro" id="IPR013762">
    <property type="entry name" value="Integrase-like_cat_sf"/>
</dbReference>
<dbReference type="Gene3D" id="3.30.160.390">
    <property type="entry name" value="Integrase, DNA-binding domain"/>
    <property type="match status" value="1"/>
</dbReference>
<dbReference type="GO" id="GO:0015074">
    <property type="term" value="P:DNA integration"/>
    <property type="evidence" value="ECO:0007669"/>
    <property type="project" value="UniProtKB-KW"/>
</dbReference>
<keyword evidence="2" id="KW-0229">DNA integration</keyword>
<keyword evidence="5" id="KW-0238">DNA-binding</keyword>
<dbReference type="AlphaFoldDB" id="A0A9X1RDU6"/>
<dbReference type="InterPro" id="IPR025166">
    <property type="entry name" value="Integrase_DNA_bind_dom"/>
</dbReference>
<dbReference type="EMBL" id="JAKLTY010000012">
    <property type="protein sequence ID" value="MCG2628839.1"/>
    <property type="molecule type" value="Genomic_DNA"/>
</dbReference>
<organism evidence="5 6">
    <name type="scientific">Bradyrhizobium zhengyangense</name>
    <dbReference type="NCBI Taxonomy" id="2911009"/>
    <lineage>
        <taxon>Bacteria</taxon>
        <taxon>Pseudomonadati</taxon>
        <taxon>Pseudomonadota</taxon>
        <taxon>Alphaproteobacteria</taxon>
        <taxon>Hyphomicrobiales</taxon>
        <taxon>Nitrobacteraceae</taxon>
        <taxon>Bradyrhizobium</taxon>
    </lineage>
</organism>
<keyword evidence="3" id="KW-0233">DNA recombination</keyword>
<name>A0A9X1RDU6_9BRAD</name>
<evidence type="ECO:0000256" key="2">
    <source>
        <dbReference type="ARBA" id="ARBA00022908"/>
    </source>
</evidence>
<protein>
    <submittedName>
        <fullName evidence="5">Integrase arm-type DNA-binding domain-containing protein</fullName>
    </submittedName>
</protein>
<comment type="similarity">
    <text evidence="1">Belongs to the 'phage' integrase family.</text>
</comment>
<sequence>MAIELIRAGEFDRLMRTKGKHYDGGGLILQVSAPGSASWVFRYKDRQTLKEHWPCIGPASAYTLAQAREKARLCRVELKEGRDPTAFLTSGRTAPIGKLFSTAMADYLKVKSADWAASNRDRELRRYAFLFGQIPAFTARPLHTIDQDAKNKALSNWPVGSKQRRDVGFYIEAIIRYADTGKLRLKKKREVSHHEAMPWTDVPGFFVRLGEVETVGARALAFTILTGSRTDEVIGAKRKGKWTKLPATWGEIKEEDGKPVWAIPDDRMKAGLQHSVPLTPQMLALLGERQADDVPLFKVGNQNAMLNTLKALDGNGYTVHGFRSSFEDWGAEATTFPRDVVKLCTAHDTRTETDRAYQRSALLTKRREILEAWSSFVSRAP</sequence>
<dbReference type="RefSeq" id="WP_237890758.1">
    <property type="nucleotide sequence ID" value="NZ_JAKLTY010000012.1"/>
</dbReference>
<dbReference type="InterPro" id="IPR050808">
    <property type="entry name" value="Phage_Integrase"/>
</dbReference>